<keyword evidence="1" id="KW-0812">Transmembrane</keyword>
<organism evidence="3 4">
    <name type="scientific">Campylobacter pinnipediorum subsp. caledonicus</name>
    <dbReference type="NCBI Taxonomy" id="1874362"/>
    <lineage>
        <taxon>Bacteria</taxon>
        <taxon>Pseudomonadati</taxon>
        <taxon>Campylobacterota</taxon>
        <taxon>Epsilonproteobacteria</taxon>
        <taxon>Campylobacterales</taxon>
        <taxon>Campylobacteraceae</taxon>
        <taxon>Campylobacter</taxon>
    </lineage>
</organism>
<keyword evidence="1" id="KW-1133">Transmembrane helix</keyword>
<protein>
    <submittedName>
        <fullName evidence="3">Lipid asymmetry ABC transporter MlaABCDEF, periplasmic component MlaD</fullName>
    </submittedName>
</protein>
<keyword evidence="4" id="KW-1185">Reference proteome</keyword>
<dbReference type="RefSeq" id="WP_078424698.1">
    <property type="nucleotide sequence ID" value="NZ_CP017258.1"/>
</dbReference>
<feature type="domain" description="Mce/MlaD" evidence="2">
    <location>
        <begin position="39"/>
        <end position="115"/>
    </location>
</feature>
<feature type="transmembrane region" description="Helical" evidence="1">
    <location>
        <begin position="7"/>
        <end position="28"/>
    </location>
</feature>
<keyword evidence="1" id="KW-0472">Membrane</keyword>
<dbReference type="Pfam" id="PF02470">
    <property type="entry name" value="MlaD"/>
    <property type="match status" value="1"/>
</dbReference>
<dbReference type="EMBL" id="CP017258">
    <property type="protein sequence ID" value="AQW88143.1"/>
    <property type="molecule type" value="Genomic_DNA"/>
</dbReference>
<evidence type="ECO:0000256" key="1">
    <source>
        <dbReference type="SAM" id="Phobius"/>
    </source>
</evidence>
<gene>
    <name evidence="3" type="ORF">CPIN18021_1349</name>
</gene>
<evidence type="ECO:0000259" key="2">
    <source>
        <dbReference type="Pfam" id="PF02470"/>
    </source>
</evidence>
<dbReference type="PANTHER" id="PTHR36698:SF2">
    <property type="entry name" value="MCE_MLAD DOMAIN-CONTAINING PROTEIN"/>
    <property type="match status" value="1"/>
</dbReference>
<evidence type="ECO:0000313" key="3">
    <source>
        <dbReference type="EMBL" id="AQW88143.1"/>
    </source>
</evidence>
<reference evidence="4" key="1">
    <citation type="submission" date="2016-09" db="EMBL/GenBank/DDBJ databases">
        <title>Comparative genomics of the Campylobacter concisus group.</title>
        <authorList>
            <person name="Miller W.G."/>
            <person name="Yee E."/>
            <person name="Chapman M.H."/>
            <person name="Huynh S."/>
            <person name="Bono J.L."/>
            <person name="On S.L.W."/>
            <person name="StLeger J."/>
            <person name="Foster G."/>
            <person name="Parker C.T."/>
        </authorList>
    </citation>
    <scope>NUCLEOTIDE SEQUENCE [LARGE SCALE GENOMIC DNA]</scope>
    <source>
        <strain evidence="4">RM18021</strain>
    </source>
</reference>
<proteinExistence type="predicted"/>
<sequence length="302" mass="34621">MENRNSYTIVGLFFTLCIILFAVFMWWMSDSDKNISYEEYYIIADELPSGIRVESQVKFVGVVVGSVSKIEFEKSVPERIRLTLKIRSDVPIKKDSLADVEYQIVSGISTLNISRGSEEFDTNYKIINLKEGLFSQLTNKAQNISDRINDMFVNVDKLISDENLKHLQTTLVNIDILTKSLSDEANLKNINEILKNLNGISANIKDTKINELVINLNNLVNNANNMVVKFNGLIGGFDGVQEKLNSKLSSGEYDFKQTLQPTLDQTKEFLTNFEKTLRQIRNTLNRLEDNPYEFFFKDVKER</sequence>
<dbReference type="Proteomes" id="UP000190868">
    <property type="component" value="Chromosome"/>
</dbReference>
<accession>A0A1S6U8U8</accession>
<dbReference type="PANTHER" id="PTHR36698">
    <property type="entry name" value="BLL5892 PROTEIN"/>
    <property type="match status" value="1"/>
</dbReference>
<evidence type="ECO:0000313" key="4">
    <source>
        <dbReference type="Proteomes" id="UP000190868"/>
    </source>
</evidence>
<dbReference type="AlphaFoldDB" id="A0A1S6U8U8"/>
<dbReference type="InterPro" id="IPR003399">
    <property type="entry name" value="Mce/MlaD"/>
</dbReference>
<name>A0A1S6U8U8_9BACT</name>